<dbReference type="RefSeq" id="XP_029762652.1">
    <property type="nucleotide sequence ID" value="XM_029909051.1"/>
</dbReference>
<evidence type="ECO:0000313" key="3">
    <source>
        <dbReference type="EMBL" id="KEQ86465.1"/>
    </source>
</evidence>
<evidence type="ECO:0000256" key="1">
    <source>
        <dbReference type="SAM" id="MobiDB-lite"/>
    </source>
</evidence>
<accession>A0A074XLQ1</accession>
<sequence>MNEYLQALWWVVRMFICQRADSEDNHVKQYGTDWKDPFWRYELEHPADTMDVGYIKTQLKRQPQVTTDDIWIANEVDIQLHEPWEDDILSQSDEAATIPVGPDTQDLMDVDLQDLNEATQSTLSGTEVHIALRSKASWLWLWFSKQLFPRRPATQRLSIRSNSRASSILDLLKQFWLGGGGSGTSEEQYCTLEKSHVNTSLEFSIDDCCELRSLLTRHRASSPLSQPHTKSLPILQPSSILLRSTSPPTVRPRKTHKMSNLNSGNVFMAFENFLALGSDPYIVLQGHEATLNLLQKCLLLGAKVQRFQEGPRVSPFTPMATALNAVRLALQIAVMTEEVLYRLSLEPWFSVLVEVYRQQNKIDSPLSIEKILSGHICCLDVHSSFLLVKAVQISYNLPDLDLGIIQLKDNMTSAFVFGQDGLHDAPTAWLLAEGAPGTLVFHGIGPAPEQQVEVVELETDQKGDSEEDSPERTSPAASSTPRKTATRIIALQTPLPGDLSAKEIITNHPRSLHYINLLKVCLDYDNNEVFKVLEKLPMLHQTKAGKEMEMKKASGVVKRLKVAIEWLEKLFELTKGALRGTYDQARVANGRKVRSNKEAEEVSDAAEGTLIVAIMAWVKQGGPMPAGLTASAHQPTSTVAAPAATGDAPTSPISRNATPARPALPPQPSAEPLSINYNADAAAEADALAIFTRQPRLYYNDNYNHQ</sequence>
<feature type="region of interest" description="Disordered" evidence="1">
    <location>
        <begin position="626"/>
        <end position="672"/>
    </location>
</feature>
<gene>
    <name evidence="3" type="ORF">M438DRAFT_390137</name>
</gene>
<feature type="region of interest" description="Disordered" evidence="1">
    <location>
        <begin position="456"/>
        <end position="485"/>
    </location>
</feature>
<keyword evidence="4" id="KW-1185">Reference proteome</keyword>
<dbReference type="GeneID" id="40751357"/>
<proteinExistence type="predicted"/>
<dbReference type="EMBL" id="KL584978">
    <property type="protein sequence ID" value="KEQ86465.1"/>
    <property type="molecule type" value="Genomic_DNA"/>
</dbReference>
<dbReference type="AlphaFoldDB" id="A0A074XLQ1"/>
<reference evidence="3 4" key="1">
    <citation type="journal article" date="2014" name="BMC Genomics">
        <title>Genome sequencing of four Aureobasidium pullulans varieties: biotechnological potential, stress tolerance, and description of new species.</title>
        <authorList>
            <person name="Gostin Ar C."/>
            <person name="Ohm R.A."/>
            <person name="Kogej T."/>
            <person name="Sonjak S."/>
            <person name="Turk M."/>
            <person name="Zajc J."/>
            <person name="Zalar P."/>
            <person name="Grube M."/>
            <person name="Sun H."/>
            <person name="Han J."/>
            <person name="Sharma A."/>
            <person name="Chiniquy J."/>
            <person name="Ngan C.Y."/>
            <person name="Lipzen A."/>
            <person name="Barry K."/>
            <person name="Grigoriev I.V."/>
            <person name="Gunde-Cimerman N."/>
        </authorList>
    </citation>
    <scope>NUCLEOTIDE SEQUENCE [LARGE SCALE GENOMIC DNA]</scope>
    <source>
        <strain evidence="3 4">EXF-150</strain>
    </source>
</reference>
<organism evidence="3 4">
    <name type="scientific">Aureobasidium pullulans EXF-150</name>
    <dbReference type="NCBI Taxonomy" id="1043002"/>
    <lineage>
        <taxon>Eukaryota</taxon>
        <taxon>Fungi</taxon>
        <taxon>Dikarya</taxon>
        <taxon>Ascomycota</taxon>
        <taxon>Pezizomycotina</taxon>
        <taxon>Dothideomycetes</taxon>
        <taxon>Dothideomycetidae</taxon>
        <taxon>Dothideales</taxon>
        <taxon>Saccotheciaceae</taxon>
        <taxon>Aureobasidium</taxon>
    </lineage>
</organism>
<feature type="chain" id="PRO_5001703488" evidence="2">
    <location>
        <begin position="23"/>
        <end position="706"/>
    </location>
</feature>
<dbReference type="Proteomes" id="UP000030706">
    <property type="component" value="Unassembled WGS sequence"/>
</dbReference>
<name>A0A074XLQ1_AURPU</name>
<dbReference type="HOGENOM" id="CLU_390782_0_0_1"/>
<evidence type="ECO:0000313" key="4">
    <source>
        <dbReference type="Proteomes" id="UP000030706"/>
    </source>
</evidence>
<evidence type="ECO:0000256" key="2">
    <source>
        <dbReference type="SAM" id="SignalP"/>
    </source>
</evidence>
<dbReference type="OrthoDB" id="3922109at2759"/>
<keyword evidence="2" id="KW-0732">Signal</keyword>
<feature type="signal peptide" evidence="2">
    <location>
        <begin position="1"/>
        <end position="22"/>
    </location>
</feature>
<protein>
    <submittedName>
        <fullName evidence="3">Uncharacterized protein</fullName>
    </submittedName>
</protein>